<protein>
    <submittedName>
        <fullName evidence="1">Putative ovule protein</fullName>
    </submittedName>
</protein>
<reference evidence="1" key="1">
    <citation type="submission" date="2015-12" db="EMBL/GenBank/DDBJ databases">
        <title>Gene expression during late stages of embryo sac development: a critical building block for successful pollen-pistil interactions.</title>
        <authorList>
            <person name="Liu Y."/>
            <person name="Joly V."/>
            <person name="Sabar M."/>
            <person name="Matton D.P."/>
        </authorList>
    </citation>
    <scope>NUCLEOTIDE SEQUENCE</scope>
</reference>
<name>A0A0V0GVN1_SOLCH</name>
<organism evidence="1">
    <name type="scientific">Solanum chacoense</name>
    <name type="common">Chaco potato</name>
    <dbReference type="NCBI Taxonomy" id="4108"/>
    <lineage>
        <taxon>Eukaryota</taxon>
        <taxon>Viridiplantae</taxon>
        <taxon>Streptophyta</taxon>
        <taxon>Embryophyta</taxon>
        <taxon>Tracheophyta</taxon>
        <taxon>Spermatophyta</taxon>
        <taxon>Magnoliopsida</taxon>
        <taxon>eudicotyledons</taxon>
        <taxon>Gunneridae</taxon>
        <taxon>Pentapetalae</taxon>
        <taxon>asterids</taxon>
        <taxon>lamiids</taxon>
        <taxon>Solanales</taxon>
        <taxon>Solanaceae</taxon>
        <taxon>Solanoideae</taxon>
        <taxon>Solaneae</taxon>
        <taxon>Solanum</taxon>
    </lineage>
</organism>
<accession>A0A0V0GVN1</accession>
<evidence type="ECO:0000313" key="1">
    <source>
        <dbReference type="EMBL" id="JAP12152.1"/>
    </source>
</evidence>
<dbReference type="AlphaFoldDB" id="A0A0V0GVN1"/>
<sequence>MDMSMIKSYVAQTLQNYCPTCVGYFKNTKLLEDPMHTSCIFKESEQHRHKVPLLFLCRFSNMKPKMSCLILHSALSTTDYLVPLCYYCCSYCSWHIYVP</sequence>
<proteinExistence type="predicted"/>
<dbReference type="EMBL" id="GEDG01030049">
    <property type="protein sequence ID" value="JAP12152.1"/>
    <property type="molecule type" value="Transcribed_RNA"/>
</dbReference>